<evidence type="ECO:0000313" key="3">
    <source>
        <dbReference type="EMBL" id="EPF13844.1"/>
    </source>
</evidence>
<sequence>MLILTKERAMNKMTLAGLMLGALFISAGANADSPLGEINVELRGNIVDFTCVVETGSDNKTIQLGSWPTKQLRTAGSTTQPMPFNLKLTGCPPGGTASITFAGKDTGSGLLALNSASTATHVAVELLDEDKTRLLLDKASKEKQVDGNGDVTLNFWANYIATADNADAGRADADATFMITYN</sequence>
<gene>
    <name evidence="3" type="ORF">HMPREF0201_04037</name>
</gene>
<dbReference type="PATRIC" id="fig|566551.4.peg.3683"/>
<dbReference type="Gene3D" id="2.60.40.1090">
    <property type="entry name" value="Fimbrial-type adhesion domain"/>
    <property type="match status" value="1"/>
</dbReference>
<evidence type="ECO:0000259" key="2">
    <source>
        <dbReference type="Pfam" id="PF00419"/>
    </source>
</evidence>
<dbReference type="HOGENOM" id="CLU_088965_0_2_6"/>
<dbReference type="AlphaFoldDB" id="S3JKP0"/>
<dbReference type="InterPro" id="IPR008966">
    <property type="entry name" value="Adhesion_dom_sf"/>
</dbReference>
<evidence type="ECO:0000313" key="4">
    <source>
        <dbReference type="Proteomes" id="UP000014585"/>
    </source>
</evidence>
<dbReference type="PANTHER" id="PTHR33420:SF4">
    <property type="entry name" value="FIMBRIAL-LIKE PROTEIN FIMF"/>
    <property type="match status" value="1"/>
</dbReference>
<dbReference type="SUPFAM" id="SSF49401">
    <property type="entry name" value="Bacterial adhesins"/>
    <property type="match status" value="1"/>
</dbReference>
<dbReference type="Proteomes" id="UP000014585">
    <property type="component" value="Unassembled WGS sequence"/>
</dbReference>
<accession>S3JKP0</accession>
<dbReference type="InterPro" id="IPR036937">
    <property type="entry name" value="Adhesion_dom_fimbrial_sf"/>
</dbReference>
<dbReference type="InterPro" id="IPR050263">
    <property type="entry name" value="Bact_Fimbrial_Adh_Pro"/>
</dbReference>
<dbReference type="Pfam" id="PF00419">
    <property type="entry name" value="Fimbrial"/>
    <property type="match status" value="1"/>
</dbReference>
<dbReference type="InterPro" id="IPR000259">
    <property type="entry name" value="Adhesion_dom_fimbrial"/>
</dbReference>
<dbReference type="PANTHER" id="PTHR33420">
    <property type="entry name" value="FIMBRIAL SUBUNIT ELFA-RELATED"/>
    <property type="match status" value="1"/>
</dbReference>
<name>S3JKP0_9ENTR</name>
<comment type="caution">
    <text evidence="3">The sequence shown here is derived from an EMBL/GenBank/DDBJ whole genome shotgun (WGS) entry which is preliminary data.</text>
</comment>
<dbReference type="STRING" id="566551.HMPREF0201_04037"/>
<dbReference type="GO" id="GO:0009289">
    <property type="term" value="C:pilus"/>
    <property type="evidence" value="ECO:0007669"/>
    <property type="project" value="InterPro"/>
</dbReference>
<dbReference type="GO" id="GO:0043709">
    <property type="term" value="P:cell adhesion involved in single-species biofilm formation"/>
    <property type="evidence" value="ECO:0007669"/>
    <property type="project" value="TreeGrafter"/>
</dbReference>
<dbReference type="NCBIfam" id="NF007402">
    <property type="entry name" value="PRK09934.1"/>
    <property type="match status" value="1"/>
</dbReference>
<feature type="chain" id="PRO_5004522409" evidence="1">
    <location>
        <begin position="32"/>
        <end position="182"/>
    </location>
</feature>
<dbReference type="EMBL" id="ATDT01000033">
    <property type="protein sequence ID" value="EPF13844.1"/>
    <property type="molecule type" value="Genomic_DNA"/>
</dbReference>
<reference evidence="3 4" key="1">
    <citation type="submission" date="2013-04" db="EMBL/GenBank/DDBJ databases">
        <authorList>
            <person name="Weinstock G."/>
            <person name="Sodergren E."/>
            <person name="Lobos E.A."/>
            <person name="Fulton L."/>
            <person name="Fulton R."/>
            <person name="Courtney L."/>
            <person name="Fronick C."/>
            <person name="O'Laughlin M."/>
            <person name="Godfrey J."/>
            <person name="Wilson R.M."/>
            <person name="Miner T."/>
            <person name="Farmer C."/>
            <person name="Delehaunty K."/>
            <person name="Cordes M."/>
            <person name="Minx P."/>
            <person name="Tomlinson C."/>
            <person name="Chen J."/>
            <person name="Wollam A."/>
            <person name="Pepin K.H."/>
            <person name="Palsikar V.B."/>
            <person name="Zhang X."/>
            <person name="Suruliraj S."/>
            <person name="Perna N.T."/>
            <person name="Plunkett G."/>
            <person name="Warren W."/>
            <person name="Mitreva M."/>
            <person name="Mardis E.R."/>
            <person name="Wilson R.K."/>
        </authorList>
    </citation>
    <scope>NUCLEOTIDE SEQUENCE [LARGE SCALE GENOMIC DNA]</scope>
    <source>
        <strain evidence="3 4">DSM 4568</strain>
    </source>
</reference>
<keyword evidence="1" id="KW-0732">Signal</keyword>
<organism evidence="3 4">
    <name type="scientific">Cedecea davisae DSM 4568</name>
    <dbReference type="NCBI Taxonomy" id="566551"/>
    <lineage>
        <taxon>Bacteria</taxon>
        <taxon>Pseudomonadati</taxon>
        <taxon>Pseudomonadota</taxon>
        <taxon>Gammaproteobacteria</taxon>
        <taxon>Enterobacterales</taxon>
        <taxon>Enterobacteriaceae</taxon>
        <taxon>Cedecea</taxon>
    </lineage>
</organism>
<proteinExistence type="predicted"/>
<feature type="signal peptide" evidence="1">
    <location>
        <begin position="1"/>
        <end position="31"/>
    </location>
</feature>
<feature type="domain" description="Fimbrial-type adhesion" evidence="2">
    <location>
        <begin position="41"/>
        <end position="181"/>
    </location>
</feature>
<protein>
    <submittedName>
        <fullName evidence="3">Fimbrial protein</fullName>
    </submittedName>
</protein>
<evidence type="ECO:0000256" key="1">
    <source>
        <dbReference type="SAM" id="SignalP"/>
    </source>
</evidence>